<evidence type="ECO:0000256" key="1">
    <source>
        <dbReference type="ARBA" id="ARBA00022729"/>
    </source>
</evidence>
<dbReference type="Proteomes" id="UP000295543">
    <property type="component" value="Unassembled WGS sequence"/>
</dbReference>
<protein>
    <submittedName>
        <fullName evidence="5">Outer membrane protein assembly factor BamE</fullName>
    </submittedName>
</protein>
<feature type="signal peptide" evidence="3">
    <location>
        <begin position="1"/>
        <end position="31"/>
    </location>
</feature>
<gene>
    <name evidence="5" type="primary">bamE</name>
    <name evidence="5" type="ORF">E2F49_15520</name>
</gene>
<dbReference type="GO" id="GO:0019867">
    <property type="term" value="C:outer membrane"/>
    <property type="evidence" value="ECO:0007669"/>
    <property type="project" value="InterPro"/>
</dbReference>
<comment type="caution">
    <text evidence="5">The sequence shown here is derived from an EMBL/GenBank/DDBJ whole genome shotgun (WGS) entry which is preliminary data.</text>
</comment>
<dbReference type="Pfam" id="PF04355">
    <property type="entry name" value="BamE"/>
    <property type="match status" value="1"/>
</dbReference>
<sequence length="198" mass="21751">MSRPSNRRAPARLAAALLGLAAATGASHVAAQDKYDGYLCCNLRSDGSWISDSNYAENGKRVIPVGTPTSVTGYGRHRVNVRIDGARQSIGNDYSRDIALPDFARRYVVTEDPAAKIAGYPAKIQDAIKRAKVTPGMTREQVLMALGYPISSENPDLDANLWRYWMSSFAEFQVQFDANGRVSEITTDPNTRNLVWVP</sequence>
<keyword evidence="6" id="KW-1185">Reference proteome</keyword>
<proteinExistence type="predicted"/>
<name>A0A4R5U561_9GAMM</name>
<feature type="chain" id="PRO_5020742063" evidence="3">
    <location>
        <begin position="32"/>
        <end position="198"/>
    </location>
</feature>
<accession>A0A4R5U561</accession>
<feature type="domain" description="Outer membrane protein assembly factor BamE" evidence="4">
    <location>
        <begin position="131"/>
        <end position="185"/>
    </location>
</feature>
<dbReference type="InterPro" id="IPR037873">
    <property type="entry name" value="BamE-like"/>
</dbReference>
<dbReference type="Gene3D" id="3.30.1450.10">
    <property type="match status" value="1"/>
</dbReference>
<dbReference type="AlphaFoldDB" id="A0A4R5U561"/>
<keyword evidence="2" id="KW-0472">Membrane</keyword>
<evidence type="ECO:0000259" key="4">
    <source>
        <dbReference type="Pfam" id="PF04355"/>
    </source>
</evidence>
<reference evidence="5 6" key="1">
    <citation type="submission" date="2019-03" db="EMBL/GenBank/DDBJ databases">
        <title>Luteimonas zhaokaii sp.nov., isolated from the rectal contents of Plateau pika in Yushu, Qinghai Province, China.</title>
        <authorList>
            <person name="Zhang G."/>
        </authorList>
    </citation>
    <scope>NUCLEOTIDE SEQUENCE [LARGE SCALE GENOMIC DNA]</scope>
    <source>
        <strain evidence="5 6">THG-MD21</strain>
    </source>
</reference>
<keyword evidence="1 3" id="KW-0732">Signal</keyword>
<dbReference type="RefSeq" id="WP_133394733.1">
    <property type="nucleotide sequence ID" value="NZ_SMTG01000009.1"/>
</dbReference>
<organism evidence="5 6">
    <name type="scientific">Luteimonas terrae</name>
    <dbReference type="NCBI Taxonomy" id="1530191"/>
    <lineage>
        <taxon>Bacteria</taxon>
        <taxon>Pseudomonadati</taxon>
        <taxon>Pseudomonadota</taxon>
        <taxon>Gammaproteobacteria</taxon>
        <taxon>Lysobacterales</taxon>
        <taxon>Lysobacteraceae</taxon>
        <taxon>Luteimonas</taxon>
    </lineage>
</organism>
<evidence type="ECO:0000256" key="2">
    <source>
        <dbReference type="ARBA" id="ARBA00023136"/>
    </source>
</evidence>
<evidence type="ECO:0000313" key="6">
    <source>
        <dbReference type="Proteomes" id="UP000295543"/>
    </source>
</evidence>
<evidence type="ECO:0000313" key="5">
    <source>
        <dbReference type="EMBL" id="TDK28968.1"/>
    </source>
</evidence>
<dbReference type="OrthoDB" id="9179113at2"/>
<dbReference type="InterPro" id="IPR007450">
    <property type="entry name" value="BamE_dom"/>
</dbReference>
<evidence type="ECO:0000256" key="3">
    <source>
        <dbReference type="SAM" id="SignalP"/>
    </source>
</evidence>
<dbReference type="EMBL" id="SMTG01000009">
    <property type="protein sequence ID" value="TDK28968.1"/>
    <property type="molecule type" value="Genomic_DNA"/>
</dbReference>